<evidence type="ECO:0000313" key="2">
    <source>
        <dbReference type="Proteomes" id="UP000055048"/>
    </source>
</evidence>
<evidence type="ECO:0000313" key="1">
    <source>
        <dbReference type="EMBL" id="KRX48121.1"/>
    </source>
</evidence>
<organism evidence="1 2">
    <name type="scientific">Trichinella murrelli</name>
    <dbReference type="NCBI Taxonomy" id="144512"/>
    <lineage>
        <taxon>Eukaryota</taxon>
        <taxon>Metazoa</taxon>
        <taxon>Ecdysozoa</taxon>
        <taxon>Nematoda</taxon>
        <taxon>Enoplea</taxon>
        <taxon>Dorylaimia</taxon>
        <taxon>Trichinellida</taxon>
        <taxon>Trichinellidae</taxon>
        <taxon>Trichinella</taxon>
    </lineage>
</organism>
<keyword evidence="2" id="KW-1185">Reference proteome</keyword>
<dbReference type="Proteomes" id="UP000055048">
    <property type="component" value="Unassembled WGS sequence"/>
</dbReference>
<sequence length="180" mass="21236">MSKDPPAPRTLGIYWEQRDDQLTFSPPLMVHSIGEHSKRKLWSTAFQERAPWMGSCWERHVRSMKESLRKILKKVLFDEDELFTTLCKVEACLTFVGDESHDCHPLSLLQLLTCRNYVDFPTVEVSYPEWQSSGRGPQQWNQRWRYRQRPAVLSSRHTISWCHGVAVRRTAVRKTMVQYL</sequence>
<dbReference type="AlphaFoldDB" id="A0A0V0U9Y4"/>
<dbReference type="EMBL" id="JYDJ01000033">
    <property type="protein sequence ID" value="KRX48121.1"/>
    <property type="molecule type" value="Genomic_DNA"/>
</dbReference>
<accession>A0A0V0U9Y4</accession>
<comment type="caution">
    <text evidence="1">The sequence shown here is derived from an EMBL/GenBank/DDBJ whole genome shotgun (WGS) entry which is preliminary data.</text>
</comment>
<gene>
    <name evidence="1" type="ORF">T05_11317</name>
</gene>
<dbReference type="OrthoDB" id="5871302at2759"/>
<name>A0A0V0U9Y4_9BILA</name>
<protein>
    <submittedName>
        <fullName evidence="1">Uncharacterized protein</fullName>
    </submittedName>
</protein>
<reference evidence="1 2" key="1">
    <citation type="submission" date="2015-01" db="EMBL/GenBank/DDBJ databases">
        <title>Evolution of Trichinella species and genotypes.</title>
        <authorList>
            <person name="Korhonen P.K."/>
            <person name="Edoardo P."/>
            <person name="Giuseppe L.R."/>
            <person name="Gasser R.B."/>
        </authorList>
    </citation>
    <scope>NUCLEOTIDE SEQUENCE [LARGE SCALE GENOMIC DNA]</scope>
    <source>
        <strain evidence="1">ISS417</strain>
    </source>
</reference>
<proteinExistence type="predicted"/>